<dbReference type="Pfam" id="PF02463">
    <property type="entry name" value="SMC_N"/>
    <property type="match status" value="1"/>
</dbReference>
<dbReference type="GO" id="GO:0051301">
    <property type="term" value="P:cell division"/>
    <property type="evidence" value="ECO:0007669"/>
    <property type="project" value="UniProtKB-KW"/>
</dbReference>
<evidence type="ECO:0000256" key="5">
    <source>
        <dbReference type="ARBA" id="ARBA00022776"/>
    </source>
</evidence>
<keyword evidence="3" id="KW-0132">Cell division</keyword>
<dbReference type="FunFam" id="1.20.1060.20:FF:000003">
    <property type="entry name" value="Structural maintenance of chromosomes 4"/>
    <property type="match status" value="1"/>
</dbReference>
<dbReference type="InterPro" id="IPR010935">
    <property type="entry name" value="SMC_hinge"/>
</dbReference>
<evidence type="ECO:0000256" key="7">
    <source>
        <dbReference type="ARBA" id="ARBA00023054"/>
    </source>
</evidence>
<evidence type="ECO:0000313" key="14">
    <source>
        <dbReference type="EMBL" id="QNH68113.1"/>
    </source>
</evidence>
<keyword evidence="8" id="KW-0226">DNA condensation</keyword>
<keyword evidence="5" id="KW-0498">Mitosis</keyword>
<evidence type="ECO:0000256" key="4">
    <source>
        <dbReference type="ARBA" id="ARBA00022741"/>
    </source>
</evidence>
<dbReference type="SMART" id="SM00968">
    <property type="entry name" value="SMC_hinge"/>
    <property type="match status" value="1"/>
</dbReference>
<dbReference type="FunFam" id="3.40.50.300:FF:000481">
    <property type="entry name" value="Structural maintenance of chromosomes 4"/>
    <property type="match status" value="1"/>
</dbReference>
<comment type="similarity">
    <text evidence="2">Belongs to the SMC family. SMC4 subfamily.</text>
</comment>
<dbReference type="EMBL" id="MT276026">
    <property type="protein sequence ID" value="QNH68113.1"/>
    <property type="molecule type" value="mRNA"/>
</dbReference>
<feature type="coiled-coil region" evidence="12">
    <location>
        <begin position="255"/>
        <end position="282"/>
    </location>
</feature>
<sequence length="1266" mass="146905">MTLVINYIEIENFKSYYGKNILGPFHQSFNAVIGPNGSGKSNVIDSLLFVFGFRAQKIRTKKLSVLIHNSDQHSNVNSCSVTIFFRKIKETAPNKFEVVANSDFTIKRTAYKDNTSEYCINEQKVQYKEVASLLRENNVDLDHNRFLILQGEVEQISLLKPKSVNEHDEGLLEYLEDIIGTIKYKPMLEEVNNEIEKVNEIRTEKSNRVQNLQKDKNNLEGPKNEAVNYLKLENELIEAKNKYYQASIYEKKQEIAEHKKNFEDISNDLSELNEKLKQLGLENETNVTECNLKKKEFDKKSKLSEKLKKNFEDFEKEDVEIREGIKHAKENIKKLQKNITNEEEKIENLKEVPENNEKKIEQLKEQVADLEEKLEPANKLLELKMDQVNKETKKYQEKKNSLQDNLTELQTKANEAKSKMDIAQSELDVYLNNENYEKNKLEDVQKKLEELMIQSSEKEKLSIELEKKTIPNFEQELESINKELNQISLKEKTLAETVNKNRIKFTEAQSSFSTNRNQNRVLSFLMRLKTEGKIMGIYGRLGDLGAIDQKYDIAISTACGALDSIVVDNIDTAQKCVEYLKTNNVGSAHFIALDKQEKWRDYVNRITTTPENVPRLVDLIKVKDKKFLTAFYFGLRNTLVANDLDQATRIAYGQTRNRVVTLKGEIIEVTGTMSGGGQPQKGRMGSKITEDFTSEQLKKMEDNLKIDQEELKEMQNRKQVLEPAAYDLRHKIEKAKNDLVKLKNEVSSFKEQIKEYKKIEANCVQKLKEINRDEAKQKTLEENLERFKNEFEKADKLAAKLRDENDQLHKMIVEISQKILDEPKANLKNLETNIEEKNSEISNLTIEIKTSKRNLVSSEKKLVSLREDLQLNENNLEKFKNRLENMDENGKELVEQHESIKKEIEDLESEIKQLSKIVKQNENSIQKLEADRIDLKHKMEKSNEELQLQEKECKRFENAIDSLKLHNIKDMEKNVFNSNESSLHDGPGLEKFDEDFFTGFDTEGAARTIRKLEENLKSLTPNLSAIQSFKELMKKFMERVNELDELNAQRDKLCNDYEELRKKRLDEFMAGFTQIRLKLKEIYRTVTIEGDAELELVDTLDPFTEGIVLSVRPPKKSWKNVSNLSGGEKTLSSLSLVFALHEFRATPIYVMDEIDAALDFKNVSIIAHYIKERTKNAQFIIISLRNNMFELCDRLFGIYKVRNCTSATFIAPEYLELEEKRRPNKVINSEVKENEIKNNENIACDNEKSNRTLLENGNATNLMDLN</sequence>
<dbReference type="GO" id="GO:0016887">
    <property type="term" value="F:ATP hydrolysis activity"/>
    <property type="evidence" value="ECO:0007669"/>
    <property type="project" value="InterPro"/>
</dbReference>
<protein>
    <recommendedName>
        <fullName evidence="11">Structural maintenance of chromosomes protein</fullName>
    </recommendedName>
</protein>
<dbReference type="SUPFAM" id="SSF75553">
    <property type="entry name" value="Smc hinge domain"/>
    <property type="match status" value="1"/>
</dbReference>
<dbReference type="Pfam" id="PF06470">
    <property type="entry name" value="SMC_hinge"/>
    <property type="match status" value="1"/>
</dbReference>
<dbReference type="InterPro" id="IPR024704">
    <property type="entry name" value="SMC"/>
</dbReference>
<keyword evidence="4" id="KW-0547">Nucleotide-binding</keyword>
<dbReference type="PIRSF" id="PIRSF005719">
    <property type="entry name" value="SMC"/>
    <property type="match status" value="1"/>
</dbReference>
<evidence type="ECO:0000256" key="3">
    <source>
        <dbReference type="ARBA" id="ARBA00022618"/>
    </source>
</evidence>
<keyword evidence="9 11" id="KW-0539">Nucleus</keyword>
<dbReference type="InterPro" id="IPR036277">
    <property type="entry name" value="SMC_hinge_sf"/>
</dbReference>
<proteinExistence type="evidence at transcript level"/>
<dbReference type="GO" id="GO:0000796">
    <property type="term" value="C:condensin complex"/>
    <property type="evidence" value="ECO:0007669"/>
    <property type="project" value="TreeGrafter"/>
</dbReference>
<dbReference type="InterPro" id="IPR003395">
    <property type="entry name" value="RecF/RecN/SMC_N"/>
</dbReference>
<dbReference type="GO" id="GO:0005634">
    <property type="term" value="C:nucleus"/>
    <property type="evidence" value="ECO:0007669"/>
    <property type="project" value="UniProtKB-SubCell"/>
</dbReference>
<evidence type="ECO:0000256" key="1">
    <source>
        <dbReference type="ARBA" id="ARBA00004123"/>
    </source>
</evidence>
<comment type="subcellular location">
    <subcellularLocation>
        <location evidence="1 11">Nucleus</location>
    </subcellularLocation>
</comment>
<dbReference type="InterPro" id="IPR027417">
    <property type="entry name" value="P-loop_NTPase"/>
</dbReference>
<dbReference type="Gene3D" id="3.40.50.300">
    <property type="entry name" value="P-loop containing nucleotide triphosphate hydrolases"/>
    <property type="match status" value="2"/>
</dbReference>
<feature type="coiled-coil region" evidence="12">
    <location>
        <begin position="325"/>
        <end position="490"/>
    </location>
</feature>
<name>A0A7G7WNI7_9BILA</name>
<reference evidence="14" key="1">
    <citation type="submission" date="2020-04" db="EMBL/GenBank/DDBJ databases">
        <title>Genome-wide identification of DNA double-strand break (DSBs) repair genes and transcriptional modulation in response to Benzo[alpha]pyrene in the monogonont rotifer Brachionus spp.</title>
        <authorList>
            <person name="Kim M.-S."/>
            <person name="Lee Y.H."/>
            <person name="Lee J.-S."/>
        </authorList>
    </citation>
    <scope>NUCLEOTIDE SEQUENCE</scope>
</reference>
<evidence type="ECO:0000256" key="11">
    <source>
        <dbReference type="PIRNR" id="PIRNR005719"/>
    </source>
</evidence>
<dbReference type="PANTHER" id="PTHR18937:SF172">
    <property type="entry name" value="STRUCTURAL MAINTENANCE OF CHROMOSOMES PROTEIN"/>
    <property type="match status" value="1"/>
</dbReference>
<feature type="coiled-coil region" evidence="12">
    <location>
        <begin position="188"/>
        <end position="215"/>
    </location>
</feature>
<keyword evidence="6" id="KW-0067">ATP-binding</keyword>
<feature type="coiled-coil region" evidence="12">
    <location>
        <begin position="694"/>
        <end position="966"/>
    </location>
</feature>
<evidence type="ECO:0000256" key="12">
    <source>
        <dbReference type="SAM" id="Coils"/>
    </source>
</evidence>
<dbReference type="GO" id="GO:0005524">
    <property type="term" value="F:ATP binding"/>
    <property type="evidence" value="ECO:0007669"/>
    <property type="project" value="UniProtKB-KW"/>
</dbReference>
<evidence type="ECO:0000256" key="10">
    <source>
        <dbReference type="ARBA" id="ARBA00023306"/>
    </source>
</evidence>
<dbReference type="PANTHER" id="PTHR18937">
    <property type="entry name" value="STRUCTURAL MAINTENANCE OF CHROMOSOMES SMC FAMILY MEMBER"/>
    <property type="match status" value="1"/>
</dbReference>
<evidence type="ECO:0000256" key="8">
    <source>
        <dbReference type="ARBA" id="ARBA00023067"/>
    </source>
</evidence>
<feature type="coiled-coil region" evidence="12">
    <location>
        <begin position="1026"/>
        <end position="1063"/>
    </location>
</feature>
<keyword evidence="7 12" id="KW-0175">Coiled coil</keyword>
<keyword evidence="10" id="KW-0131">Cell cycle</keyword>
<dbReference type="AlphaFoldDB" id="A0A7G7WNI7"/>
<dbReference type="Gene3D" id="1.20.1060.20">
    <property type="match status" value="1"/>
</dbReference>
<dbReference type="GO" id="GO:0007076">
    <property type="term" value="P:mitotic chromosome condensation"/>
    <property type="evidence" value="ECO:0007669"/>
    <property type="project" value="TreeGrafter"/>
</dbReference>
<dbReference type="Gene3D" id="3.30.70.1620">
    <property type="match status" value="1"/>
</dbReference>
<accession>A0A7G7WNI7</accession>
<evidence type="ECO:0000256" key="6">
    <source>
        <dbReference type="ARBA" id="ARBA00022840"/>
    </source>
</evidence>
<dbReference type="FunFam" id="3.40.50.300:FF:000585">
    <property type="entry name" value="Structural maintenance of chromosomes 4"/>
    <property type="match status" value="1"/>
</dbReference>
<dbReference type="SUPFAM" id="SSF52540">
    <property type="entry name" value="P-loop containing nucleoside triphosphate hydrolases"/>
    <property type="match status" value="1"/>
</dbReference>
<evidence type="ECO:0000259" key="13">
    <source>
        <dbReference type="SMART" id="SM00968"/>
    </source>
</evidence>
<evidence type="ECO:0000256" key="9">
    <source>
        <dbReference type="ARBA" id="ARBA00023242"/>
    </source>
</evidence>
<feature type="domain" description="SMC hinge" evidence="13">
    <location>
        <begin position="535"/>
        <end position="651"/>
    </location>
</feature>
<evidence type="ECO:0000256" key="2">
    <source>
        <dbReference type="ARBA" id="ARBA00006005"/>
    </source>
</evidence>
<organism evidence="14">
    <name type="scientific">Brachionus koreanus</name>
    <dbReference type="NCBI Taxonomy" id="1199090"/>
    <lineage>
        <taxon>Eukaryota</taxon>
        <taxon>Metazoa</taxon>
        <taxon>Spiralia</taxon>
        <taxon>Gnathifera</taxon>
        <taxon>Rotifera</taxon>
        <taxon>Eurotatoria</taxon>
        <taxon>Monogononta</taxon>
        <taxon>Pseudotrocha</taxon>
        <taxon>Ploima</taxon>
        <taxon>Brachionidae</taxon>
        <taxon>Brachionus</taxon>
    </lineage>
</organism>